<name>A0A4T0MIS9_9BASI</name>
<dbReference type="InterPro" id="IPR020568">
    <property type="entry name" value="Ribosomal_Su5_D2-typ_SF"/>
</dbReference>
<dbReference type="HAMAP" id="MF_00054_B">
    <property type="entry name" value="EF_G_EF_2_B"/>
    <property type="match status" value="1"/>
</dbReference>
<dbReference type="SUPFAM" id="SSF52540">
    <property type="entry name" value="P-loop containing nucleoside triphosphate hydrolases"/>
    <property type="match status" value="2"/>
</dbReference>
<evidence type="ECO:0000256" key="11">
    <source>
        <dbReference type="ARBA" id="ARBA00022776"/>
    </source>
</evidence>
<comment type="similarity">
    <text evidence="25">Belongs to the GTP-binding elongation factor family. EF-G/EF-2 subfamily.</text>
</comment>
<dbReference type="FunFam" id="3.30.70.870:FF:000001">
    <property type="entry name" value="Elongation factor G"/>
    <property type="match status" value="1"/>
</dbReference>
<dbReference type="GO" id="GO:0005694">
    <property type="term" value="C:chromosome"/>
    <property type="evidence" value="ECO:0007669"/>
    <property type="project" value="InterPro"/>
</dbReference>
<evidence type="ECO:0000256" key="21">
    <source>
        <dbReference type="ARBA" id="ARBA00023242"/>
    </source>
</evidence>
<dbReference type="GO" id="GO:0003746">
    <property type="term" value="F:translation elongation factor activity"/>
    <property type="evidence" value="ECO:0007669"/>
    <property type="project" value="UniProtKB-UniRule"/>
</dbReference>
<dbReference type="SUPFAM" id="SSF54980">
    <property type="entry name" value="EF-G C-terminal domain-like"/>
    <property type="match status" value="2"/>
</dbReference>
<keyword evidence="21" id="KW-0539">Nucleus</keyword>
<keyword evidence="18" id="KW-0226">DNA condensation</keyword>
<dbReference type="PANTHER" id="PTHR43636:SF2">
    <property type="entry name" value="ELONGATION FACTOR G, MITOCHONDRIAL"/>
    <property type="match status" value="1"/>
</dbReference>
<comment type="caution">
    <text evidence="25">Lacks conserved residue(s) required for the propagation of feature annotation.</text>
</comment>
<dbReference type="CDD" id="cd01886">
    <property type="entry name" value="EF-G"/>
    <property type="match status" value="1"/>
</dbReference>
<reference evidence="29 30" key="1">
    <citation type="submission" date="2019-03" db="EMBL/GenBank/DDBJ databases">
        <title>Sequencing 25 genomes of Wallemia mellicola.</title>
        <authorList>
            <person name="Gostincar C."/>
        </authorList>
    </citation>
    <scope>NUCLEOTIDE SEQUENCE [LARGE SCALE GENOMIC DNA]</scope>
    <source>
        <strain evidence="29 30">EXF-6152</strain>
    </source>
</reference>
<evidence type="ECO:0000313" key="30">
    <source>
        <dbReference type="Proteomes" id="UP000310685"/>
    </source>
</evidence>
<dbReference type="InterPro" id="IPR000640">
    <property type="entry name" value="EFG_V-like"/>
</dbReference>
<dbReference type="GO" id="GO:0070125">
    <property type="term" value="P:mitochondrial translational elongation"/>
    <property type="evidence" value="ECO:0007669"/>
    <property type="project" value="UniProtKB-UniRule"/>
</dbReference>
<comment type="similarity">
    <text evidence="4">Belongs to the SMC family. SMC2 subfamily.</text>
</comment>
<evidence type="ECO:0000256" key="1">
    <source>
        <dbReference type="ARBA" id="ARBA00001974"/>
    </source>
</evidence>
<dbReference type="UniPathway" id="UPA00345"/>
<dbReference type="Gene3D" id="3.30.70.870">
    <property type="entry name" value="Elongation Factor G (Translational Gtpase), domain 3"/>
    <property type="match status" value="1"/>
</dbReference>
<dbReference type="SMART" id="SM00838">
    <property type="entry name" value="EFG_C"/>
    <property type="match status" value="1"/>
</dbReference>
<keyword evidence="16" id="KW-0560">Oxidoreductase</keyword>
<dbReference type="Pfam" id="PF13434">
    <property type="entry name" value="Lys_Orn_oxgnase"/>
    <property type="match status" value="1"/>
</dbReference>
<dbReference type="Gene3D" id="3.30.70.240">
    <property type="match status" value="1"/>
</dbReference>
<keyword evidence="22" id="KW-0131">Cell cycle</keyword>
<comment type="cofactor">
    <cofactor evidence="1">
        <name>FAD</name>
        <dbReference type="ChEBI" id="CHEBI:57692"/>
    </cofactor>
</comment>
<dbReference type="Gene3D" id="3.30.230.10">
    <property type="match status" value="1"/>
</dbReference>
<evidence type="ECO:0000256" key="12">
    <source>
        <dbReference type="ARBA" id="ARBA00022827"/>
    </source>
</evidence>
<dbReference type="FunFam" id="3.40.50.300:FF:000278">
    <property type="entry name" value="Structural maintenance of chromosomes 2"/>
    <property type="match status" value="1"/>
</dbReference>
<dbReference type="SUPFAM" id="SSF75553">
    <property type="entry name" value="Smc hinge domain"/>
    <property type="match status" value="1"/>
</dbReference>
<evidence type="ECO:0000256" key="22">
    <source>
        <dbReference type="ARBA" id="ARBA00023306"/>
    </source>
</evidence>
<keyword evidence="10 25" id="KW-0251">Elongation factor</keyword>
<dbReference type="SMART" id="SM00889">
    <property type="entry name" value="EFG_IV"/>
    <property type="match status" value="1"/>
</dbReference>
<dbReference type="InterPro" id="IPR027120">
    <property type="entry name" value="Smc2_ABC"/>
</dbReference>
<dbReference type="FunFam" id="2.40.30.10:FF:000022">
    <property type="entry name" value="Elongation factor G, mitochondrial"/>
    <property type="match status" value="1"/>
</dbReference>
<dbReference type="CDD" id="cd16262">
    <property type="entry name" value="EFG_III"/>
    <property type="match status" value="1"/>
</dbReference>
<keyword evidence="7" id="KW-0132">Cell division</keyword>
<dbReference type="Proteomes" id="UP000310685">
    <property type="component" value="Unassembled WGS sequence"/>
</dbReference>
<evidence type="ECO:0000256" key="25">
    <source>
        <dbReference type="HAMAP-Rule" id="MF_03061"/>
    </source>
</evidence>
<feature type="coiled-coil region" evidence="26">
    <location>
        <begin position="265"/>
        <end position="365"/>
    </location>
</feature>
<feature type="region of interest" description="Disordered" evidence="27">
    <location>
        <begin position="1185"/>
        <end position="1204"/>
    </location>
</feature>
<dbReference type="Pfam" id="PF00009">
    <property type="entry name" value="GTP_EFTU"/>
    <property type="match status" value="1"/>
</dbReference>
<feature type="binding site" evidence="25">
    <location>
        <begin position="1740"/>
        <end position="1744"/>
    </location>
    <ligand>
        <name>GTP</name>
        <dbReference type="ChEBI" id="CHEBI:37565"/>
    </ligand>
</feature>
<dbReference type="FunFam" id="3.30.70.240:FF:000001">
    <property type="entry name" value="Elongation factor G"/>
    <property type="match status" value="1"/>
</dbReference>
<dbReference type="GO" id="GO:0005525">
    <property type="term" value="F:GTP binding"/>
    <property type="evidence" value="ECO:0007669"/>
    <property type="project" value="UniProtKB-UniRule"/>
</dbReference>
<evidence type="ECO:0000256" key="2">
    <source>
        <dbReference type="ARBA" id="ARBA00004123"/>
    </source>
</evidence>
<dbReference type="Gene3D" id="3.40.50.300">
    <property type="entry name" value="P-loop containing nucleotide triphosphate hydrolases"/>
    <property type="match status" value="4"/>
</dbReference>
<keyword evidence="11" id="KW-0498">Mitosis</keyword>
<dbReference type="GO" id="GO:0005634">
    <property type="term" value="C:nucleus"/>
    <property type="evidence" value="ECO:0007669"/>
    <property type="project" value="UniProtKB-SubCell"/>
</dbReference>
<evidence type="ECO:0000256" key="15">
    <source>
        <dbReference type="ARBA" id="ARBA00022917"/>
    </source>
</evidence>
<keyword evidence="8" id="KW-0285">Flavoprotein</keyword>
<dbReference type="CDD" id="cd01434">
    <property type="entry name" value="EFG_mtEFG1_IV"/>
    <property type="match status" value="1"/>
</dbReference>
<keyword evidence="13" id="KW-0067">ATP-binding</keyword>
<keyword evidence="12" id="KW-0274">FAD</keyword>
<keyword evidence="15 25" id="KW-0648">Protein biosynthesis</keyword>
<evidence type="ECO:0000256" key="14">
    <source>
        <dbReference type="ARBA" id="ARBA00022857"/>
    </source>
</evidence>
<dbReference type="InterPro" id="IPR005225">
    <property type="entry name" value="Small_GTP-bd"/>
</dbReference>
<dbReference type="Pfam" id="PF03764">
    <property type="entry name" value="EFG_IV"/>
    <property type="match status" value="1"/>
</dbReference>
<evidence type="ECO:0000313" key="29">
    <source>
        <dbReference type="EMBL" id="TIB82376.1"/>
    </source>
</evidence>
<accession>A0A4T0MIS9</accession>
<evidence type="ECO:0000256" key="4">
    <source>
        <dbReference type="ARBA" id="ARBA00005231"/>
    </source>
</evidence>
<dbReference type="NCBIfam" id="TIGR00231">
    <property type="entry name" value="small_GTP"/>
    <property type="match status" value="1"/>
</dbReference>
<dbReference type="NCBIfam" id="TIGR00484">
    <property type="entry name" value="EF-G"/>
    <property type="match status" value="1"/>
</dbReference>
<evidence type="ECO:0000256" key="9">
    <source>
        <dbReference type="ARBA" id="ARBA00022741"/>
    </source>
</evidence>
<comment type="similarity">
    <text evidence="5">Belongs to the TRAFAC class translation factor GTPase superfamily. Classic translation factor GTPase family. EF-G/EF-2 subfamily.</text>
</comment>
<evidence type="ECO:0000256" key="6">
    <source>
        <dbReference type="ARBA" id="ARBA00007588"/>
    </source>
</evidence>
<dbReference type="InterPro" id="IPR047872">
    <property type="entry name" value="EFG_IV"/>
</dbReference>
<keyword evidence="9 25" id="KW-0547">Nucleotide-binding</keyword>
<evidence type="ECO:0000256" key="13">
    <source>
        <dbReference type="ARBA" id="ARBA00022840"/>
    </source>
</evidence>
<evidence type="ECO:0000256" key="17">
    <source>
        <dbReference type="ARBA" id="ARBA00023054"/>
    </source>
</evidence>
<dbReference type="InterPro" id="IPR025700">
    <property type="entry name" value="Lys/Orn_oxygenase"/>
</dbReference>
<dbReference type="FunFam" id="3.30.230.10:FF:000003">
    <property type="entry name" value="Elongation factor G"/>
    <property type="match status" value="1"/>
</dbReference>
<dbReference type="GO" id="GO:0005524">
    <property type="term" value="F:ATP binding"/>
    <property type="evidence" value="ECO:0007669"/>
    <property type="project" value="UniProtKB-KW"/>
</dbReference>
<dbReference type="Gene3D" id="3.30.70.1620">
    <property type="match status" value="1"/>
</dbReference>
<gene>
    <name evidence="25" type="primary">MEF1</name>
    <name evidence="29" type="ORF">E3Q22_00236</name>
</gene>
<evidence type="ECO:0000256" key="24">
    <source>
        <dbReference type="ARBA" id="ARBA00049248"/>
    </source>
</evidence>
<evidence type="ECO:0000256" key="19">
    <source>
        <dbReference type="ARBA" id="ARBA00023128"/>
    </source>
</evidence>
<keyword evidence="20 25" id="KW-0342">GTP-binding</keyword>
<proteinExistence type="inferred from homology"/>
<comment type="function">
    <text evidence="25">Mitochondrial GTPase that catalyzes the GTP-dependent ribosomal translocation step during translation elongation. During this step, the ribosome changes from the pre-translocational (PRE) to the post-translocational (POST) state as the newly formed A-site-bound peptidyl-tRNA and P-site-bound deacylated tRNA move to the P and E sites, respectively. Catalyzes the coordinated movement of the two tRNA molecules, the mRNA and conformational changes in the ribosome.</text>
</comment>
<comment type="subcellular location">
    <subcellularLocation>
        <location evidence="25">Mitochondrion</location>
    </subcellularLocation>
    <subcellularLocation>
        <location evidence="2">Nucleus</location>
    </subcellularLocation>
</comment>
<protein>
    <recommendedName>
        <fullName evidence="25">Elongation factor G, mitochondrial</fullName>
        <shortName evidence="25">EF-Gmt</shortName>
    </recommendedName>
    <alternativeName>
        <fullName evidence="25">Elongation factor G 1, mitochondrial</fullName>
        <shortName evidence="25">mEF-G 1</shortName>
    </alternativeName>
    <alternativeName>
        <fullName evidence="25">Elongation factor G1</fullName>
    </alternativeName>
</protein>
<evidence type="ECO:0000256" key="20">
    <source>
        <dbReference type="ARBA" id="ARBA00023134"/>
    </source>
</evidence>
<dbReference type="InterPro" id="IPR035647">
    <property type="entry name" value="EFG_III/V"/>
</dbReference>
<dbReference type="InterPro" id="IPR010935">
    <property type="entry name" value="SMC_hinge"/>
</dbReference>
<dbReference type="Pfam" id="PF03144">
    <property type="entry name" value="GTP_EFTU_D2"/>
    <property type="match status" value="1"/>
</dbReference>
<dbReference type="GO" id="GO:0007076">
    <property type="term" value="P:mitotic chromosome condensation"/>
    <property type="evidence" value="ECO:0007669"/>
    <property type="project" value="UniProtKB-ARBA"/>
</dbReference>
<dbReference type="FunFam" id="3.40.50.300:FF:000514">
    <property type="entry name" value="Ribosome-releasing factor 2, mitochondrial"/>
    <property type="match status" value="1"/>
</dbReference>
<dbReference type="SMART" id="SM00968">
    <property type="entry name" value="SMC_hinge"/>
    <property type="match status" value="1"/>
</dbReference>
<evidence type="ECO:0000256" key="5">
    <source>
        <dbReference type="ARBA" id="ARBA00005870"/>
    </source>
</evidence>
<evidence type="ECO:0000256" key="18">
    <source>
        <dbReference type="ARBA" id="ARBA00023067"/>
    </source>
</evidence>
<evidence type="ECO:0000256" key="23">
    <source>
        <dbReference type="ARBA" id="ARBA00047598"/>
    </source>
</evidence>
<dbReference type="InterPro" id="IPR041095">
    <property type="entry name" value="EFG_II"/>
</dbReference>
<keyword evidence="17 26" id="KW-0175">Coiled coil</keyword>
<dbReference type="GO" id="GO:0016491">
    <property type="term" value="F:oxidoreductase activity"/>
    <property type="evidence" value="ECO:0007669"/>
    <property type="project" value="UniProtKB-KW"/>
</dbReference>
<dbReference type="EMBL" id="SPRC01000002">
    <property type="protein sequence ID" value="TIB82376.1"/>
    <property type="molecule type" value="Genomic_DNA"/>
</dbReference>
<comment type="catalytic activity">
    <reaction evidence="24">
        <text>L-ornithine + NADH + O2 = N(5)-hydroxy-L-ornithine + NAD(+) + H2O</text>
        <dbReference type="Rhea" id="RHEA:41512"/>
        <dbReference type="ChEBI" id="CHEBI:15377"/>
        <dbReference type="ChEBI" id="CHEBI:15379"/>
        <dbReference type="ChEBI" id="CHEBI:46911"/>
        <dbReference type="ChEBI" id="CHEBI:57540"/>
        <dbReference type="ChEBI" id="CHEBI:57945"/>
        <dbReference type="ChEBI" id="CHEBI:78275"/>
        <dbReference type="EC" id="1.14.13.196"/>
    </reaction>
</comment>
<evidence type="ECO:0000256" key="8">
    <source>
        <dbReference type="ARBA" id="ARBA00022630"/>
    </source>
</evidence>
<comment type="pathway">
    <text evidence="25">Protein biosynthesis; polypeptide chain elongation.</text>
</comment>
<feature type="binding site" evidence="25">
    <location>
        <begin position="1794"/>
        <end position="1797"/>
    </location>
    <ligand>
        <name>GTP</name>
        <dbReference type="ChEBI" id="CHEBI:37565"/>
    </ligand>
</feature>
<sequence length="2501" mass="279784">MSNERYEYTTKNMRVEELIIEGFKSFVNRTVISGWDTSFNAITGLNGSGKSNILDAICFVLGLTNLQAVRANNLQDLIYKRGQAGITKASVTIVFDNSDKTKSPVGYEAASSISVTRQIAMGGISKYLINGHKSHLNSVHSLFQSVQLNINNPNFVIMQGKITKVLNMKPEEILSMVEEAAGTRMYEDRKEKAYKTMEKKQRKVAEIESQLKEEIIPRLDKLRSEKSAYLSYQKASAELERLDRLVVAHDWCYHTKSVAYADSEVTRIKESNEQLKRDISQWKDDKVGYEEKIKDIKEAQQKELAKDGKLAELDKLVKQLSTELVKSRAQADIKRENIIEEKKNMESIEKSVESSEKAYKDKEKSTKSITDKFNVVDESYQNSVDALAKAEELLQTLQTGLASSSKDDTGAGGFLGQMQEAKARATQGATEYQQSQVKKDHLNKEIKDKERRVKDTTSDSQDLTKQINKVKTALEKIVKELESLNWDDEKMESLQNQEREQTKKVSTLSEQCERLKASMSALDFSYTNPYPNFDRSKVHGLVANLIDLHADNGQFATALEVVVEDEKVSTALLEKGQLRKRVTIIPLNKIKPTTMSVEKLSTAEKLAPGKVRSAISLVGSEDEVATAMSYVFGEALVCDDAETAQKVTFHPNVKSRSVTLKGDVYDPSGVLSGGSAPSGSGILVRAQTLRDANIKLKDAQNVLKGIREEISALADQQSRYSKLKREHDLKQHELELLEEQLNGSSSTRLQNDLEELKKTLIEVDATAKKAKEKESQARKDCDRLEREMEEFKNDRGGKLEELKADVAKRRKSVQKQSTSIKAQQKEVQTAQLELEQLEDDMNGCLEEHKEAVEGLRAAEAELEEFHADISKKQKHLDQTEAKLDKERNQLDTYKDELNALEISLSTVKSNIQSGTHSLKSVDKEVSNAKETAKKHAVSLKTLEKTYDWISDEQDDFGREGSVYDFNKINIQQASKQRNDLSETQKSQKNKINGKVMTMIDTVEKREQALKTMMDTILGDKEKIEDTIHELDHYKKEALQSTWKIVNKDFGEIFGELLPGNFAKLQPPEGKELTQGLEVKVRLGQIWKQSLTELSGGQRSLIALSLIMSLLQFRPAPMYILDEIDAALDLSHTQHIGHLFRNRFRGSQFIVVSLKEGLFSNANVIFRARFRDGTSLIEIKRRMFAQPPSDLHTPPNSIPSTPIPSVDRYPRVEDDNVYDLIGVGLGPTHLALAIAHKESSNPDQKCLFMEVKDKFSWHSPLLLPASRMQISFLKDLATFRNPASSYTFVNYLHSHGVDRLAGFSNIGCWTPSRTEWAAYLTWAAARLSDVCEYSTRVLNVEAIKKGEKVEKLKVTSVHWPTETVHVRYTRNISIGVGAIPKIPEVFSTAQKSNMTVSHTCQYLPTLKYMFGHHEENVEFKGRFAVIGGGQSSAEVYNDLINRYPNAEVDLIYRASALVPADDSPFVNARAFDPASTEEFNKLTHKARKERLEEFKRANYSCVAPELLEGLYTLLYKQRVKADIAKDAGLPAPPNQYNIMPNSKIVGVKADEKCTSLDIQSTLDFEGQESPAPITKEYDAIFLGTGYERPPTQLEFLKDVAPYLPKLKNALSVAQLEPSAKVPPLVEREYYIAPESQELFKPRIFCLGQNEQSHGLSDSLLSQIEDLTGRVKDIHEVRGRDGVGAKMDHMELEREKGITIQSAATFCDWEATPPALERSLSGEKDGMGEGGEKERYAINIIDTPGHVDFTIEVERALRVLDGAVLVLCAVSGVQSQTITVDRQMKRYDVPRVCFINKMDRAGANPWRVIDQIRQKLRLNAAAVQVPIGAEDNLTGVVDLVRWKAIYNEGYKGVDVIESDEIPADLLEFAQQKRQELIEQLCDADESLGDKMIMEEPITNHDIAAAIRRSTISRKFTPVYVGSAFKNVGVQPVLDGVCSYLPDPSEVAVEATDTKLPANSPPVQVIPASDVALVGLAFKLEEGRFGQLTYMRVYQGVLKRGGVIFNARTGKKVKVPRLVRMHSNDMEDVESIGAGEICAMFGVECSSGDTFTDGTTSYTMTNMFVPDPVVSLSIKPAGQETPNFSKALNRFQKEDPTFRVHVDSESQETIISGMGELHLDIYVERMRREYKVDCKVGKPQVAFRETITQPAEFSYTHKKQSGGAGQFGRMIGRIEPMTIDETGKDVGFENRVTGGNIPNSYMPSIEKGFYDALAKGALSGHNTTGVKMIVEDGAHHPVDSSEMAFRITSVGAFREAFHKASPVILEPIMKVEIVAPIEFQGSVIGGINQRRGTIIDTEIRDEEFTLICEVALNDMFGYSSNLRGLTQDSQKFMVDCHNAGSLKKAKKIVDDALLKYQCVDIQLPLGVRPLAVGEQGEGVPVIENVDMQREICGYLDELGVDYHIDEGVAGIIEIRRVKRIQPAIIKDVAHLTLEQAKLAVKETLDQNQRRGIKLLTGIAPSHSYEDVSNHISVKLREWLESEGRTVEEDDCHPGALYLKSEDKI</sequence>
<dbReference type="Gene3D" id="1.20.1060.20">
    <property type="match status" value="1"/>
</dbReference>
<dbReference type="FunFam" id="3.40.50.300:FF:000385">
    <property type="entry name" value="Structural maintenance of chromosomes 2"/>
    <property type="match status" value="1"/>
</dbReference>
<dbReference type="CDD" id="cd04091">
    <property type="entry name" value="mtEFG1_II_like"/>
    <property type="match status" value="1"/>
</dbReference>
<keyword evidence="19 25" id="KW-0496">Mitochondrion</keyword>
<dbReference type="InterPro" id="IPR014721">
    <property type="entry name" value="Ribsml_uS5_D2-typ_fold_subgr"/>
</dbReference>
<dbReference type="PANTHER" id="PTHR43636">
    <property type="entry name" value="ELONGATION FACTOR G, MITOCHONDRIAL"/>
    <property type="match status" value="1"/>
</dbReference>
<comment type="pathway">
    <text evidence="3">Siderophore biosynthesis.</text>
</comment>
<dbReference type="InterPro" id="IPR004161">
    <property type="entry name" value="EFTu-like_2"/>
</dbReference>
<feature type="coiled-coil region" evidence="26">
    <location>
        <begin position="689"/>
        <end position="910"/>
    </location>
</feature>
<evidence type="ECO:0000259" key="28">
    <source>
        <dbReference type="PROSITE" id="PS51722"/>
    </source>
</evidence>
<dbReference type="InterPro" id="IPR004540">
    <property type="entry name" value="Transl_elong_EFG/EF2"/>
</dbReference>
<dbReference type="Pfam" id="PF00679">
    <property type="entry name" value="EFG_C"/>
    <property type="match status" value="1"/>
</dbReference>
<dbReference type="InterPro" id="IPR009000">
    <property type="entry name" value="Transl_B-barrel_sf"/>
</dbReference>
<dbReference type="GO" id="GO:0016887">
    <property type="term" value="F:ATP hydrolysis activity"/>
    <property type="evidence" value="ECO:0007669"/>
    <property type="project" value="InterPro"/>
</dbReference>
<dbReference type="InterPro" id="IPR027417">
    <property type="entry name" value="P-loop_NTPase"/>
</dbReference>
<dbReference type="InterPro" id="IPR005517">
    <property type="entry name" value="Transl_elong_EFG/EF2_IV"/>
</dbReference>
<feature type="coiled-coil region" evidence="26">
    <location>
        <begin position="432"/>
        <end position="511"/>
    </location>
</feature>
<dbReference type="SUPFAM" id="SSF51905">
    <property type="entry name" value="FAD/NAD(P)-binding domain"/>
    <property type="match status" value="1"/>
</dbReference>
<dbReference type="InterPro" id="IPR009022">
    <property type="entry name" value="EFG_III"/>
</dbReference>
<dbReference type="InterPro" id="IPR036188">
    <property type="entry name" value="FAD/NAD-bd_sf"/>
</dbReference>
<dbReference type="Pfam" id="PF06470">
    <property type="entry name" value="SMC_hinge"/>
    <property type="match status" value="1"/>
</dbReference>
<dbReference type="CDD" id="cd03273">
    <property type="entry name" value="ABC_SMC2_euk"/>
    <property type="match status" value="1"/>
</dbReference>
<dbReference type="GO" id="GO:0003924">
    <property type="term" value="F:GTPase activity"/>
    <property type="evidence" value="ECO:0007669"/>
    <property type="project" value="UniProtKB-UniRule"/>
</dbReference>
<evidence type="ECO:0000256" key="10">
    <source>
        <dbReference type="ARBA" id="ARBA00022768"/>
    </source>
</evidence>
<feature type="compositionally biased region" description="Low complexity" evidence="27">
    <location>
        <begin position="1192"/>
        <end position="1204"/>
    </location>
</feature>
<comment type="caution">
    <text evidence="29">The sequence shown here is derived from an EMBL/GenBank/DDBJ whole genome shotgun (WGS) entry which is preliminary data.</text>
</comment>
<dbReference type="Pfam" id="PF02463">
    <property type="entry name" value="SMC_N"/>
    <property type="match status" value="1"/>
</dbReference>
<dbReference type="InterPro" id="IPR036277">
    <property type="entry name" value="SMC_hinge_sf"/>
</dbReference>
<comment type="catalytic activity">
    <reaction evidence="23">
        <text>L-ornithine + NADPH + O2 = N(5)-hydroxy-L-ornithine + NADP(+) + H2O</text>
        <dbReference type="Rhea" id="RHEA:41508"/>
        <dbReference type="ChEBI" id="CHEBI:15377"/>
        <dbReference type="ChEBI" id="CHEBI:15379"/>
        <dbReference type="ChEBI" id="CHEBI:46911"/>
        <dbReference type="ChEBI" id="CHEBI:57783"/>
        <dbReference type="ChEBI" id="CHEBI:58349"/>
        <dbReference type="ChEBI" id="CHEBI:78275"/>
        <dbReference type="EC" id="1.14.13.196"/>
    </reaction>
</comment>
<dbReference type="SUPFAM" id="SSF50447">
    <property type="entry name" value="Translation proteins"/>
    <property type="match status" value="1"/>
</dbReference>
<dbReference type="PROSITE" id="PS51722">
    <property type="entry name" value="G_TR_2"/>
    <property type="match status" value="1"/>
</dbReference>
<comment type="similarity">
    <text evidence="6">Belongs to the lysine N(6)-hydroxylase/L-ornithine N(5)-oxygenase family.</text>
</comment>
<keyword evidence="14" id="KW-0521">NADP</keyword>
<dbReference type="InterPro" id="IPR003395">
    <property type="entry name" value="RecF/RecN/SMC_N"/>
</dbReference>
<dbReference type="GO" id="GO:0005759">
    <property type="term" value="C:mitochondrial matrix"/>
    <property type="evidence" value="ECO:0007669"/>
    <property type="project" value="UniProtKB-ARBA"/>
</dbReference>
<evidence type="ECO:0000256" key="16">
    <source>
        <dbReference type="ARBA" id="ARBA00023002"/>
    </source>
</evidence>
<evidence type="ECO:0000256" key="3">
    <source>
        <dbReference type="ARBA" id="ARBA00004924"/>
    </source>
</evidence>
<dbReference type="InterPro" id="IPR000795">
    <property type="entry name" value="T_Tr_GTP-bd_dom"/>
</dbReference>
<dbReference type="Gene3D" id="3.50.50.60">
    <property type="entry name" value="FAD/NAD(P)-binding domain"/>
    <property type="match status" value="1"/>
</dbReference>
<dbReference type="GO" id="GO:0051301">
    <property type="term" value="P:cell division"/>
    <property type="evidence" value="ECO:0007669"/>
    <property type="project" value="UniProtKB-KW"/>
</dbReference>
<dbReference type="Pfam" id="PF14492">
    <property type="entry name" value="EFG_III"/>
    <property type="match status" value="1"/>
</dbReference>
<dbReference type="PRINTS" id="PR00315">
    <property type="entry name" value="ELONGATNFCT"/>
</dbReference>
<organism evidence="29 30">
    <name type="scientific">Wallemia mellicola</name>
    <dbReference type="NCBI Taxonomy" id="1708541"/>
    <lineage>
        <taxon>Eukaryota</taxon>
        <taxon>Fungi</taxon>
        <taxon>Dikarya</taxon>
        <taxon>Basidiomycota</taxon>
        <taxon>Wallemiomycotina</taxon>
        <taxon>Wallemiomycetes</taxon>
        <taxon>Wallemiales</taxon>
        <taxon>Wallemiaceae</taxon>
        <taxon>Wallemia</taxon>
    </lineage>
</organism>
<feature type="domain" description="Tr-type G" evidence="28">
    <location>
        <begin position="1665"/>
        <end position="1942"/>
    </location>
</feature>
<evidence type="ECO:0000256" key="26">
    <source>
        <dbReference type="SAM" id="Coils"/>
    </source>
</evidence>
<dbReference type="SUPFAM" id="SSF54211">
    <property type="entry name" value="Ribosomal protein S5 domain 2-like"/>
    <property type="match status" value="1"/>
</dbReference>
<evidence type="ECO:0000256" key="7">
    <source>
        <dbReference type="ARBA" id="ARBA00022618"/>
    </source>
</evidence>
<evidence type="ECO:0000256" key="27">
    <source>
        <dbReference type="SAM" id="MobiDB-lite"/>
    </source>
</evidence>